<feature type="compositionally biased region" description="Basic and acidic residues" evidence="1">
    <location>
        <begin position="463"/>
        <end position="475"/>
    </location>
</feature>
<evidence type="ECO:0008006" key="6">
    <source>
        <dbReference type="Google" id="ProtNLM"/>
    </source>
</evidence>
<feature type="chain" id="PRO_5038948437" description="Integral membrane protein" evidence="3">
    <location>
        <begin position="30"/>
        <end position="685"/>
    </location>
</feature>
<keyword evidence="3" id="KW-0732">Signal</keyword>
<name>A0A1Z2L4F4_9ACTN</name>
<keyword evidence="2" id="KW-0472">Membrane</keyword>
<dbReference type="AlphaFoldDB" id="A0A1Z2L4F4"/>
<sequence>MRLPRFRNLAIPIVGALTTVMVTATAAAADDKDAFSPAGIGNMLPVPESSYSGTGTLYEQYGNPNLWRLDSELGWKDVADSMLNGIAVIFMGLTVVLGLAAIVVVQWSFKFTKIDKLGESIAGAVSGASEAVVATLLPTALAVGVLVAWINHRKANGSALNQLGWVLASGVLAASLLTTPKTWVDGIESTRTIGSTVAMEATSAGLGEGGKEPIDVGQPSYKGNSTQDSVLRKSSDAIWRSYVATPWCIAEFGSLDACKEFGKDLLDKGSDSKARKDWLSENVDGKPENGGEATLRWRQGHTPEGRIMVAIPAFICVALFAALAIALAFASLASLIGAFMLLIAGVVFACLWVIPGRPRQWGVRWFDTLLGFTLQSLVSTMVLGCVLIMNTVSVRLLDDFGWFAAAGLSITSALVAFKFRTIMESIVGVTGAMSGGIGSIAARGAGRVAKLGARTLGRGVDSLTKERSPKPRHWDPNTTRGDTGRSSDAGATLSRLPKRPLPLPTTRQGGAGPVGEVVAAAAKAELAAGAKRPDMAPTATLTRVRPETAGGALPARRTAELGSLRPRPALSAGSTGSGRTTRPSTGPKAAEKQADKVVKEAKQAAKQPAGRPSAALRPESGSGASYAFRQGPRPGSAAPRVIRGEVVSRSTIPAGGGSRTARPSQRKRSVERSSPVTGRRRRDER</sequence>
<feature type="compositionally biased region" description="Basic and acidic residues" evidence="1">
    <location>
        <begin position="589"/>
        <end position="603"/>
    </location>
</feature>
<feature type="transmembrane region" description="Helical" evidence="2">
    <location>
        <begin position="162"/>
        <end position="179"/>
    </location>
</feature>
<feature type="region of interest" description="Disordered" evidence="1">
    <location>
        <begin position="527"/>
        <end position="685"/>
    </location>
</feature>
<dbReference type="KEGG" id="salj:SMD11_3559"/>
<feature type="signal peptide" evidence="3">
    <location>
        <begin position="1"/>
        <end position="29"/>
    </location>
</feature>
<feature type="transmembrane region" description="Helical" evidence="2">
    <location>
        <begin position="307"/>
        <end position="329"/>
    </location>
</feature>
<dbReference type="EMBL" id="CP021744">
    <property type="protein sequence ID" value="ARZ69192.1"/>
    <property type="molecule type" value="Genomic_DNA"/>
</dbReference>
<evidence type="ECO:0000256" key="3">
    <source>
        <dbReference type="SAM" id="SignalP"/>
    </source>
</evidence>
<feature type="compositionally biased region" description="Low complexity" evidence="1">
    <location>
        <begin position="571"/>
        <end position="588"/>
    </location>
</feature>
<feature type="transmembrane region" description="Helical" evidence="2">
    <location>
        <begin position="85"/>
        <end position="109"/>
    </location>
</feature>
<evidence type="ECO:0000313" key="4">
    <source>
        <dbReference type="EMBL" id="ARZ69192.1"/>
    </source>
</evidence>
<dbReference type="Proteomes" id="UP000195755">
    <property type="component" value="Chromosome"/>
</dbReference>
<proteinExistence type="predicted"/>
<feature type="compositionally biased region" description="Polar residues" evidence="1">
    <location>
        <begin position="476"/>
        <end position="486"/>
    </location>
</feature>
<reference evidence="4 5" key="1">
    <citation type="submission" date="2017-06" db="EMBL/GenBank/DDBJ databases">
        <title>Streptomyces albireticuli Genome sequencing and assembly.</title>
        <authorList>
            <person name="Wang Y."/>
            <person name="Du B."/>
            <person name="Ding Y."/>
            <person name="Liu H."/>
            <person name="Hou Q."/>
            <person name="Liu K."/>
            <person name="Yao L."/>
            <person name="Wang C."/>
        </authorList>
    </citation>
    <scope>NUCLEOTIDE SEQUENCE [LARGE SCALE GENOMIC DNA]</scope>
    <source>
        <strain evidence="4 5">MDJK11</strain>
    </source>
</reference>
<keyword evidence="2" id="KW-0812">Transmembrane</keyword>
<gene>
    <name evidence="4" type="ORF">SMD11_3559</name>
</gene>
<feature type="region of interest" description="Disordered" evidence="1">
    <location>
        <begin position="459"/>
        <end position="512"/>
    </location>
</feature>
<dbReference type="RefSeq" id="WP_087927354.1">
    <property type="nucleotide sequence ID" value="NZ_CP021744.1"/>
</dbReference>
<feature type="region of interest" description="Disordered" evidence="1">
    <location>
        <begin position="208"/>
        <end position="228"/>
    </location>
</feature>
<keyword evidence="2" id="KW-1133">Transmembrane helix</keyword>
<feature type="transmembrane region" description="Helical" evidence="2">
    <location>
        <begin position="335"/>
        <end position="354"/>
    </location>
</feature>
<protein>
    <recommendedName>
        <fullName evidence="6">Integral membrane protein</fullName>
    </recommendedName>
</protein>
<accession>A0A1Z2L4F4</accession>
<dbReference type="OrthoDB" id="5126439at2"/>
<feature type="transmembrane region" description="Helical" evidence="2">
    <location>
        <begin position="366"/>
        <end position="389"/>
    </location>
</feature>
<organism evidence="4 5">
    <name type="scientific">Streptomyces albireticuli</name>
    <dbReference type="NCBI Taxonomy" id="1940"/>
    <lineage>
        <taxon>Bacteria</taxon>
        <taxon>Bacillati</taxon>
        <taxon>Actinomycetota</taxon>
        <taxon>Actinomycetes</taxon>
        <taxon>Kitasatosporales</taxon>
        <taxon>Streptomycetaceae</taxon>
        <taxon>Streptomyces</taxon>
    </lineage>
</organism>
<evidence type="ECO:0000256" key="2">
    <source>
        <dbReference type="SAM" id="Phobius"/>
    </source>
</evidence>
<feature type="transmembrane region" description="Helical" evidence="2">
    <location>
        <begin position="401"/>
        <end position="419"/>
    </location>
</feature>
<evidence type="ECO:0000256" key="1">
    <source>
        <dbReference type="SAM" id="MobiDB-lite"/>
    </source>
</evidence>
<feature type="transmembrane region" description="Helical" evidence="2">
    <location>
        <begin position="121"/>
        <end position="150"/>
    </location>
</feature>
<evidence type="ECO:0000313" key="5">
    <source>
        <dbReference type="Proteomes" id="UP000195755"/>
    </source>
</evidence>